<keyword evidence="3" id="KW-0472">Membrane</keyword>
<sequence length="206" mass="22631">MHWAVVVAGMLLLLSTMWQPSEALCSPTIFYRDCWIRRFPGLLLDLEESQKQGAQLLKYYTENTGQNCGQSCCLHKDVSCNLAVFYHDPMHDSANCLHAYCPTLESCILAPGLGAVLYNITEGVDPDLLVFQRAPASHLNTRRLWVLQASNFGASQALPPSRLNDSKQFSNKTKGSPGSSQQAEEGDAAPAEAPGVCHWGTKLQPH</sequence>
<dbReference type="PANTHER" id="PTHR46750:SF2">
    <property type="entry name" value="MANSC DOMAIN-CONTAINING PROTEIN 4"/>
    <property type="match status" value="1"/>
</dbReference>
<dbReference type="GO" id="GO:0004867">
    <property type="term" value="F:serine-type endopeptidase inhibitor activity"/>
    <property type="evidence" value="ECO:0007669"/>
    <property type="project" value="TreeGrafter"/>
</dbReference>
<dbReference type="PANTHER" id="PTHR46750">
    <property type="entry name" value="KUNITZ-TYPE PROTEASE INHIBITOR 1"/>
    <property type="match status" value="1"/>
</dbReference>
<dbReference type="RefSeq" id="XP_007529989.2">
    <property type="nucleotide sequence ID" value="XM_007529927.2"/>
</dbReference>
<evidence type="ECO:0000256" key="1">
    <source>
        <dbReference type="ARBA" id="ARBA00004370"/>
    </source>
</evidence>
<proteinExistence type="predicted"/>
<evidence type="ECO:0000256" key="3">
    <source>
        <dbReference type="ARBA" id="ARBA00023136"/>
    </source>
</evidence>
<feature type="compositionally biased region" description="Polar residues" evidence="5">
    <location>
        <begin position="166"/>
        <end position="182"/>
    </location>
</feature>
<keyword evidence="4" id="KW-0325">Glycoprotein</keyword>
<gene>
    <name evidence="9" type="primary">MANSC4</name>
</gene>
<dbReference type="GO" id="GO:0008544">
    <property type="term" value="P:epidermis development"/>
    <property type="evidence" value="ECO:0007669"/>
    <property type="project" value="TreeGrafter"/>
</dbReference>
<evidence type="ECO:0000313" key="9">
    <source>
        <dbReference type="RefSeq" id="XP_007529989.2"/>
    </source>
</evidence>
<dbReference type="GO" id="GO:0005886">
    <property type="term" value="C:plasma membrane"/>
    <property type="evidence" value="ECO:0007669"/>
    <property type="project" value="TreeGrafter"/>
</dbReference>
<dbReference type="CTD" id="100287284"/>
<feature type="chain" id="PRO_5047275767" evidence="6">
    <location>
        <begin position="24"/>
        <end position="206"/>
    </location>
</feature>
<dbReference type="Pfam" id="PF07502">
    <property type="entry name" value="MANEC"/>
    <property type="match status" value="1"/>
</dbReference>
<feature type="region of interest" description="Disordered" evidence="5">
    <location>
        <begin position="157"/>
        <end position="206"/>
    </location>
</feature>
<dbReference type="AlphaFoldDB" id="A0A1S3A686"/>
<dbReference type="Proteomes" id="UP001652624">
    <property type="component" value="Chromosome 7"/>
</dbReference>
<keyword evidence="2 6" id="KW-0732">Signal</keyword>
<dbReference type="SMART" id="SM00765">
    <property type="entry name" value="MANEC"/>
    <property type="match status" value="1"/>
</dbReference>
<comment type="subcellular location">
    <subcellularLocation>
        <location evidence="1">Membrane</location>
    </subcellularLocation>
</comment>
<feature type="domain" description="MANSC" evidence="7">
    <location>
        <begin position="38"/>
        <end position="118"/>
    </location>
</feature>
<dbReference type="GO" id="GO:0060429">
    <property type="term" value="P:epithelium development"/>
    <property type="evidence" value="ECO:0007669"/>
    <property type="project" value="TreeGrafter"/>
</dbReference>
<dbReference type="GeneID" id="103119613"/>
<evidence type="ECO:0000256" key="5">
    <source>
        <dbReference type="SAM" id="MobiDB-lite"/>
    </source>
</evidence>
<dbReference type="InterPro" id="IPR011106">
    <property type="entry name" value="MANSC_N"/>
</dbReference>
<protein>
    <submittedName>
        <fullName evidence="9">MANSC domain-containing protein 4</fullName>
    </submittedName>
</protein>
<dbReference type="eggNOG" id="ENOG502RZQD">
    <property type="taxonomic scope" value="Eukaryota"/>
</dbReference>
<evidence type="ECO:0000256" key="6">
    <source>
        <dbReference type="SAM" id="SignalP"/>
    </source>
</evidence>
<organism evidence="8 9">
    <name type="scientific">Erinaceus europaeus</name>
    <name type="common">Western European hedgehog</name>
    <dbReference type="NCBI Taxonomy" id="9365"/>
    <lineage>
        <taxon>Eukaryota</taxon>
        <taxon>Metazoa</taxon>
        <taxon>Chordata</taxon>
        <taxon>Craniata</taxon>
        <taxon>Vertebrata</taxon>
        <taxon>Euteleostomi</taxon>
        <taxon>Mammalia</taxon>
        <taxon>Eutheria</taxon>
        <taxon>Laurasiatheria</taxon>
        <taxon>Eulipotyphla</taxon>
        <taxon>Erinaceidae</taxon>
        <taxon>Erinaceinae</taxon>
        <taxon>Erinaceus</taxon>
    </lineage>
</organism>
<name>A0A1S3A686_ERIEU</name>
<reference evidence="9" key="1">
    <citation type="submission" date="2025-08" db="UniProtKB">
        <authorList>
            <consortium name="RefSeq"/>
        </authorList>
    </citation>
    <scope>IDENTIFICATION</scope>
</reference>
<dbReference type="InParanoid" id="A0A1S3A686"/>
<dbReference type="GO" id="GO:0030198">
    <property type="term" value="P:extracellular matrix organization"/>
    <property type="evidence" value="ECO:0007669"/>
    <property type="project" value="TreeGrafter"/>
</dbReference>
<keyword evidence="8" id="KW-1185">Reference proteome</keyword>
<evidence type="ECO:0000259" key="7">
    <source>
        <dbReference type="PROSITE" id="PS50986"/>
    </source>
</evidence>
<dbReference type="FunCoup" id="A0A1S3A686">
    <property type="interactions" value="2"/>
</dbReference>
<accession>A0A1S3A686</accession>
<evidence type="ECO:0000256" key="2">
    <source>
        <dbReference type="ARBA" id="ARBA00022729"/>
    </source>
</evidence>
<feature type="signal peptide" evidence="6">
    <location>
        <begin position="1"/>
        <end position="23"/>
    </location>
</feature>
<dbReference type="OrthoDB" id="9447308at2759"/>
<evidence type="ECO:0000256" key="4">
    <source>
        <dbReference type="ARBA" id="ARBA00023180"/>
    </source>
</evidence>
<dbReference type="InterPro" id="IPR013980">
    <property type="entry name" value="MANSC_dom"/>
</dbReference>
<dbReference type="PROSITE" id="PS50986">
    <property type="entry name" value="MANSC"/>
    <property type="match status" value="1"/>
</dbReference>
<evidence type="ECO:0000313" key="8">
    <source>
        <dbReference type="Proteomes" id="UP001652624"/>
    </source>
</evidence>